<evidence type="ECO:0000256" key="4">
    <source>
        <dbReference type="ARBA" id="ARBA00022989"/>
    </source>
</evidence>
<dbReference type="Proteomes" id="UP001214638">
    <property type="component" value="Unassembled WGS sequence"/>
</dbReference>
<feature type="domain" description="C2" evidence="7">
    <location>
        <begin position="990"/>
        <end position="1113"/>
    </location>
</feature>
<name>A0AAD9PJ92_9APIC</name>
<dbReference type="AlphaFoldDB" id="A0AAD9PJ92"/>
<comment type="subcellular location">
    <subcellularLocation>
        <location evidence="1">Membrane</location>
        <topology evidence="1">Single-pass membrane protein</topology>
    </subcellularLocation>
</comment>
<feature type="transmembrane region" description="Helical" evidence="6">
    <location>
        <begin position="1197"/>
        <end position="1218"/>
    </location>
</feature>
<dbReference type="EMBL" id="JALLKP010000004">
    <property type="protein sequence ID" value="KAK2195576.1"/>
    <property type="molecule type" value="Genomic_DNA"/>
</dbReference>
<dbReference type="GeneID" id="94337550"/>
<evidence type="ECO:0000256" key="1">
    <source>
        <dbReference type="ARBA" id="ARBA00004167"/>
    </source>
</evidence>
<dbReference type="InterPro" id="IPR000008">
    <property type="entry name" value="C2_dom"/>
</dbReference>
<keyword evidence="5 6" id="KW-0472">Membrane</keyword>
<dbReference type="GO" id="GO:0016020">
    <property type="term" value="C:membrane"/>
    <property type="evidence" value="ECO:0007669"/>
    <property type="project" value="UniProtKB-SubCell"/>
</dbReference>
<dbReference type="SUPFAM" id="SSF49562">
    <property type="entry name" value="C2 domain (Calcium/lipid-binding domain, CaLB)"/>
    <property type="match status" value="4"/>
</dbReference>
<protein>
    <submittedName>
        <fullName evidence="8">Bifunctional C2 domain superfamily/C2 domain/Ferlin family</fullName>
    </submittedName>
</protein>
<dbReference type="SMART" id="SM00239">
    <property type="entry name" value="C2"/>
    <property type="match status" value="4"/>
</dbReference>
<dbReference type="CDD" id="cd00030">
    <property type="entry name" value="C2"/>
    <property type="match status" value="1"/>
</dbReference>
<evidence type="ECO:0000256" key="5">
    <source>
        <dbReference type="ARBA" id="ARBA00023136"/>
    </source>
</evidence>
<feature type="domain" description="C2" evidence="7">
    <location>
        <begin position="397"/>
        <end position="518"/>
    </location>
</feature>
<proteinExistence type="predicted"/>
<accession>A0AAD9PJ92</accession>
<evidence type="ECO:0000256" key="3">
    <source>
        <dbReference type="ARBA" id="ARBA00022737"/>
    </source>
</evidence>
<dbReference type="InterPro" id="IPR037721">
    <property type="entry name" value="Ferlin"/>
</dbReference>
<dbReference type="PROSITE" id="PS50004">
    <property type="entry name" value="C2"/>
    <property type="match status" value="3"/>
</dbReference>
<comment type="caution">
    <text evidence="8">The sequence shown here is derived from an EMBL/GenBank/DDBJ whole genome shotgun (WGS) entry which is preliminary data.</text>
</comment>
<organism evidence="8 9">
    <name type="scientific">Babesia duncani</name>
    <dbReference type="NCBI Taxonomy" id="323732"/>
    <lineage>
        <taxon>Eukaryota</taxon>
        <taxon>Sar</taxon>
        <taxon>Alveolata</taxon>
        <taxon>Apicomplexa</taxon>
        <taxon>Aconoidasida</taxon>
        <taxon>Piroplasmida</taxon>
        <taxon>Babesiidae</taxon>
        <taxon>Babesia</taxon>
    </lineage>
</organism>
<keyword evidence="2 6" id="KW-0812">Transmembrane</keyword>
<evidence type="ECO:0000259" key="7">
    <source>
        <dbReference type="PROSITE" id="PS50004"/>
    </source>
</evidence>
<dbReference type="Pfam" id="PF00168">
    <property type="entry name" value="C2"/>
    <property type="match status" value="4"/>
</dbReference>
<dbReference type="KEGG" id="bdw:94337550"/>
<dbReference type="PANTHER" id="PTHR12546:SF33">
    <property type="entry name" value="SPERM VESICLE FUSION PROTEIN FER-1"/>
    <property type="match status" value="1"/>
</dbReference>
<reference evidence="8" key="1">
    <citation type="journal article" date="2023" name="Nat. Microbiol.">
        <title>Babesia duncani multi-omics identifies virulence factors and drug targets.</title>
        <authorList>
            <person name="Singh P."/>
            <person name="Lonardi S."/>
            <person name="Liang Q."/>
            <person name="Vydyam P."/>
            <person name="Khabirova E."/>
            <person name="Fang T."/>
            <person name="Gihaz S."/>
            <person name="Thekkiniath J."/>
            <person name="Munshi M."/>
            <person name="Abel S."/>
            <person name="Ciampossin L."/>
            <person name="Batugedara G."/>
            <person name="Gupta M."/>
            <person name="Lu X.M."/>
            <person name="Lenz T."/>
            <person name="Chakravarty S."/>
            <person name="Cornillot E."/>
            <person name="Hu Y."/>
            <person name="Ma W."/>
            <person name="Gonzalez L.M."/>
            <person name="Sanchez S."/>
            <person name="Estrada K."/>
            <person name="Sanchez-Flores A."/>
            <person name="Montero E."/>
            <person name="Harb O.S."/>
            <person name="Le Roch K.G."/>
            <person name="Mamoun C.B."/>
        </authorList>
    </citation>
    <scope>NUCLEOTIDE SEQUENCE</scope>
    <source>
        <strain evidence="8">WA1</strain>
    </source>
</reference>
<keyword evidence="9" id="KW-1185">Reference proteome</keyword>
<keyword evidence="4 6" id="KW-1133">Transmembrane helix</keyword>
<evidence type="ECO:0000256" key="2">
    <source>
        <dbReference type="ARBA" id="ARBA00022692"/>
    </source>
</evidence>
<sequence>MLLTSIGVFGPGDNIPVFKDSSAGSDIPRSLDPGGNAEGGGALSRYSRAPELQVKNYVLNFNIVCGRDFIPQNGLFGIILEPFVKVYHAGIEEKTAIVRNNPNPEWQSTIFLPCITPTFVSFSSCAKRYICDAMQLHSMKLHESKTTYAIQDELVTLEVWNGETNGVLLHYESIELRHLFNNAYQPHWINIYCQQSPYDILNLVKNLVVTSQECLTDYGGRILISASAVQVQAAPTKGIKPCRSVIQPPIRKKILWCDIYEIVPLTESPPTIDLVVSIGPHSIKTRPLKISNHRTYQINNENGRLAPLEIVVSSLFSNPMASFAGASDDDLWDIFIYLYEVNDWGGSERMRYAWKRIPFERVNKQGLKPMWCLLSSCSNFGQDLFNVLMTFQLQNNDEGVRNKRIEYTLNRYIFRAMIYEALHLPCLDFNNFPNSSVEIELAGYFIKSSTAKTSLHPSFYESKEIQVLLPSNLLLAPDVTISIFSEPQLIFTNRELLCTGQYSLSKIPKEWTKAPTWVQLKSQKNVLHRPFVLVAFELIPLVEYKNDPERYPFFDDIRPSTIPSLISLLLIGIRLFRPISTPRIVIQIGVNESKKRFKVGKPTSGSAGNYNFLTTHEILVDLPKRMQHHSFLEFLIYDDQECVGITYLTLNPLLPWLTPEERSASRDLFRIQVLEDFLATGEVAGNVEKPEAFLKPAAQPAVQDDIDSMNVKVYEAFDFVSLKRAGESPERMGSISENGNDLMNSDGMDKSLNFEITIHDDEPDVLQREEIPYEMECDFSTEDLPYMKAPIVQCTSAGVPEIVGMLKFMCIIEKHTEHSQRQEAALKMAERRDKLVDLYSKAKDLVVRFYALQAKGLCTGSGAANPSTYLWVRNVETEGTTIGSYPQNIKDTNVRNQGLKPIFNSCFNVGCALPENAILKVSVMNLGTIVDEVIGTTFIDCEDRYFNAKVQKLMADDAIPIELRTLKTESSTISHGTLRCWIEMMDVVTAKTRPIRTIGGLEPSDYELRLVVWRVKNVALEGTSSISLYVRGIFQTDEQQEVIKDTDIHYNSKDGNATFNWRFKYPIRIPSEYSQLKLQLFSYSLLSSSELIGEGVVDLSLDFNRVKRHRGHYNIPKFWVDCIHAAQGTLVRGSIEIEASLVTDSDAQTFPVGNGQEAPNKDPYLPPVLENRTLIDWEEVKNTFDNAGGAILSGLRWTGMFIAFAAAFALLLLVLVLIK</sequence>
<evidence type="ECO:0000313" key="8">
    <source>
        <dbReference type="EMBL" id="KAK2195576.1"/>
    </source>
</evidence>
<dbReference type="InterPro" id="IPR035892">
    <property type="entry name" value="C2_domain_sf"/>
</dbReference>
<dbReference type="GO" id="GO:0007009">
    <property type="term" value="P:plasma membrane organization"/>
    <property type="evidence" value="ECO:0007669"/>
    <property type="project" value="TreeGrafter"/>
</dbReference>
<dbReference type="Gene3D" id="2.60.40.150">
    <property type="entry name" value="C2 domain"/>
    <property type="match status" value="4"/>
</dbReference>
<evidence type="ECO:0000313" key="9">
    <source>
        <dbReference type="Proteomes" id="UP001214638"/>
    </source>
</evidence>
<dbReference type="PANTHER" id="PTHR12546">
    <property type="entry name" value="FER-1-LIKE"/>
    <property type="match status" value="1"/>
</dbReference>
<dbReference type="RefSeq" id="XP_067802419.1">
    <property type="nucleotide sequence ID" value="XM_067948268.1"/>
</dbReference>
<keyword evidence="3" id="KW-0677">Repeat</keyword>
<gene>
    <name evidence="8" type="ORF">BdWA1_003253</name>
</gene>
<feature type="domain" description="C2" evidence="7">
    <location>
        <begin position="39"/>
        <end position="189"/>
    </location>
</feature>
<evidence type="ECO:0000256" key="6">
    <source>
        <dbReference type="SAM" id="Phobius"/>
    </source>
</evidence>